<dbReference type="HOGENOM" id="CLU_2160723_0_0_1"/>
<sequence>MILESVSNILNHIFQISYRYGCRTTIFIDFFGINLVFEDFVRSQQSPHWIVQVSREPYVWRATLQLFVYLRDLFSPTTVYFDPDLSTKIKGNHALRLLDTGMVSNTTQETFDATCSKTSTVPTSQMFARGSHRSTFV</sequence>
<keyword evidence="2" id="KW-1185">Reference proteome</keyword>
<dbReference type="EMBL" id="DS268623">
    <property type="protein sequence ID" value="EFO94683.1"/>
    <property type="molecule type" value="Genomic_DNA"/>
</dbReference>
<accession>E3NEM3</accession>
<dbReference type="AlphaFoldDB" id="E3NEM3"/>
<protein>
    <submittedName>
        <fullName evidence="1">Uncharacterized protein</fullName>
    </submittedName>
</protein>
<evidence type="ECO:0000313" key="1">
    <source>
        <dbReference type="EMBL" id="EFO94683.1"/>
    </source>
</evidence>
<evidence type="ECO:0000313" key="2">
    <source>
        <dbReference type="Proteomes" id="UP000008281"/>
    </source>
</evidence>
<dbReference type="Proteomes" id="UP000008281">
    <property type="component" value="Unassembled WGS sequence"/>
</dbReference>
<proteinExistence type="predicted"/>
<name>E3NEM3_CAERE</name>
<organism evidence="2">
    <name type="scientific">Caenorhabditis remanei</name>
    <name type="common">Caenorhabditis vulgaris</name>
    <dbReference type="NCBI Taxonomy" id="31234"/>
    <lineage>
        <taxon>Eukaryota</taxon>
        <taxon>Metazoa</taxon>
        <taxon>Ecdysozoa</taxon>
        <taxon>Nematoda</taxon>
        <taxon>Chromadorea</taxon>
        <taxon>Rhabditida</taxon>
        <taxon>Rhabditina</taxon>
        <taxon>Rhabditomorpha</taxon>
        <taxon>Rhabditoidea</taxon>
        <taxon>Rhabditidae</taxon>
        <taxon>Peloderinae</taxon>
        <taxon>Caenorhabditis</taxon>
    </lineage>
</organism>
<gene>
    <name evidence="1" type="ORF">CRE_08563</name>
</gene>
<dbReference type="InParanoid" id="E3NEM3"/>
<reference evidence="1" key="1">
    <citation type="submission" date="2007-07" db="EMBL/GenBank/DDBJ databases">
        <title>PCAP assembly of the Caenorhabditis remanei genome.</title>
        <authorList>
            <consortium name="The Caenorhabditis remanei Sequencing Consortium"/>
            <person name="Wilson R.K."/>
        </authorList>
    </citation>
    <scope>NUCLEOTIDE SEQUENCE [LARGE SCALE GENOMIC DNA]</scope>
    <source>
        <strain evidence="1">PB4641</strain>
    </source>
</reference>